<protein>
    <recommendedName>
        <fullName evidence="1">Amine oxidase domain-containing protein</fullName>
    </recommendedName>
</protein>
<dbReference type="SUPFAM" id="SSF51905">
    <property type="entry name" value="FAD/NAD(P)-binding domain"/>
    <property type="match status" value="1"/>
</dbReference>
<feature type="domain" description="Amine oxidase" evidence="1">
    <location>
        <begin position="27"/>
        <end position="488"/>
    </location>
</feature>
<dbReference type="Pfam" id="PF01593">
    <property type="entry name" value="Amino_oxidase"/>
    <property type="match status" value="1"/>
</dbReference>
<dbReference type="AlphaFoldDB" id="A0AAV8VD38"/>
<dbReference type="GO" id="GO:0046592">
    <property type="term" value="F:polyamine oxidase activity"/>
    <property type="evidence" value="ECO:0007669"/>
    <property type="project" value="TreeGrafter"/>
</dbReference>
<sequence length="493" mass="55858">MLVALIIPLIESVRNGPSILIIGAGPSGIAAATKLLKNNYTSIKIFEAEDRIGGRIRSVEFGDAFVDLGAEWCHGEKENIVYDMINQYNVLRHTNLSYKLVYSNGKYIDDDVYQALIDFADSIDASVTNEETEKNCQGLQSIGECFQKQFNASFTKRYSTDSGKLKLAVDSADWLECYMATYDSTFSLQDLSRRSNYKRCEGDLRLNWNGRGYKTILELMMQKFPDTSKQLPLDERIVLRKEVTKILWRHNNSKVVVQSSGNGSDEFDHVIFTPSLGVLKASHDSLFDPPLSVEKVTAIRNFGFGATFKIAMHFPKTWWNVSELYGFVWSAEDEKKITSDFPEGPFKNGRSWLTTSTKFFQAEHNPKVMIAFFAGEMVPDLEKESDQVLIDGCMYLFKTFLGSNYSVVEPDSIIRSSWYTNPHFRGTYSYESVKGGSGSRYPEELGKPLRNEDERPTVLFAGEATHPYYFSTVHGAIESGYREADRLINLYSS</sequence>
<organism evidence="2 3">
    <name type="scientific">Exocentrus adspersus</name>
    <dbReference type="NCBI Taxonomy" id="1586481"/>
    <lineage>
        <taxon>Eukaryota</taxon>
        <taxon>Metazoa</taxon>
        <taxon>Ecdysozoa</taxon>
        <taxon>Arthropoda</taxon>
        <taxon>Hexapoda</taxon>
        <taxon>Insecta</taxon>
        <taxon>Pterygota</taxon>
        <taxon>Neoptera</taxon>
        <taxon>Endopterygota</taxon>
        <taxon>Coleoptera</taxon>
        <taxon>Polyphaga</taxon>
        <taxon>Cucujiformia</taxon>
        <taxon>Chrysomeloidea</taxon>
        <taxon>Cerambycidae</taxon>
        <taxon>Lamiinae</taxon>
        <taxon>Acanthocinini</taxon>
        <taxon>Exocentrus</taxon>
    </lineage>
</organism>
<dbReference type="PANTHER" id="PTHR10742:SF398">
    <property type="entry name" value="AMINE OXIDASE DOMAIN-CONTAINING PROTEIN-RELATED"/>
    <property type="match status" value="1"/>
</dbReference>
<accession>A0AAV8VD38</accession>
<evidence type="ECO:0000313" key="2">
    <source>
        <dbReference type="EMBL" id="KAJ8912190.1"/>
    </source>
</evidence>
<dbReference type="EMBL" id="JANEYG010000142">
    <property type="protein sequence ID" value="KAJ8912190.1"/>
    <property type="molecule type" value="Genomic_DNA"/>
</dbReference>
<reference evidence="2 3" key="1">
    <citation type="journal article" date="2023" name="Insect Mol. Biol.">
        <title>Genome sequencing provides insights into the evolution of gene families encoding plant cell wall-degrading enzymes in longhorned beetles.</title>
        <authorList>
            <person name="Shin N.R."/>
            <person name="Okamura Y."/>
            <person name="Kirsch R."/>
            <person name="Pauchet Y."/>
        </authorList>
    </citation>
    <scope>NUCLEOTIDE SEQUENCE [LARGE SCALE GENOMIC DNA]</scope>
    <source>
        <strain evidence="2">EAD_L_NR</strain>
    </source>
</reference>
<dbReference type="InterPro" id="IPR002937">
    <property type="entry name" value="Amino_oxidase"/>
</dbReference>
<evidence type="ECO:0000259" key="1">
    <source>
        <dbReference type="Pfam" id="PF01593"/>
    </source>
</evidence>
<comment type="caution">
    <text evidence="2">The sequence shown here is derived from an EMBL/GenBank/DDBJ whole genome shotgun (WGS) entry which is preliminary data.</text>
</comment>
<dbReference type="InterPro" id="IPR036188">
    <property type="entry name" value="FAD/NAD-bd_sf"/>
</dbReference>
<gene>
    <name evidence="2" type="ORF">NQ315_003794</name>
</gene>
<dbReference type="Gene3D" id="3.90.660.10">
    <property type="match status" value="1"/>
</dbReference>
<dbReference type="PRINTS" id="PR00419">
    <property type="entry name" value="ADXRDTASE"/>
</dbReference>
<evidence type="ECO:0000313" key="3">
    <source>
        <dbReference type="Proteomes" id="UP001159042"/>
    </source>
</evidence>
<proteinExistence type="predicted"/>
<dbReference type="InterPro" id="IPR050281">
    <property type="entry name" value="Flavin_monoamine_oxidase"/>
</dbReference>
<name>A0AAV8VD38_9CUCU</name>
<dbReference type="Proteomes" id="UP001159042">
    <property type="component" value="Unassembled WGS sequence"/>
</dbReference>
<dbReference type="SUPFAM" id="SSF54373">
    <property type="entry name" value="FAD-linked reductases, C-terminal domain"/>
    <property type="match status" value="1"/>
</dbReference>
<dbReference type="Gene3D" id="3.50.50.60">
    <property type="entry name" value="FAD/NAD(P)-binding domain"/>
    <property type="match status" value="1"/>
</dbReference>
<keyword evidence="3" id="KW-1185">Reference proteome</keyword>
<dbReference type="PANTHER" id="PTHR10742">
    <property type="entry name" value="FLAVIN MONOAMINE OXIDASE"/>
    <property type="match status" value="1"/>
</dbReference>